<keyword evidence="3" id="KW-1185">Reference proteome</keyword>
<organism evidence="2 3">
    <name type="scientific">Amanita muscaria (strain Koide BX008)</name>
    <dbReference type="NCBI Taxonomy" id="946122"/>
    <lineage>
        <taxon>Eukaryota</taxon>
        <taxon>Fungi</taxon>
        <taxon>Dikarya</taxon>
        <taxon>Basidiomycota</taxon>
        <taxon>Agaricomycotina</taxon>
        <taxon>Agaricomycetes</taxon>
        <taxon>Agaricomycetidae</taxon>
        <taxon>Agaricales</taxon>
        <taxon>Pluteineae</taxon>
        <taxon>Amanitaceae</taxon>
        <taxon>Amanita</taxon>
    </lineage>
</organism>
<name>A0A0C2WIY7_AMAMK</name>
<dbReference type="AlphaFoldDB" id="A0A0C2WIY7"/>
<gene>
    <name evidence="2" type="ORF">M378DRAFT_166956</name>
</gene>
<evidence type="ECO:0000313" key="3">
    <source>
        <dbReference type="Proteomes" id="UP000054549"/>
    </source>
</evidence>
<feature type="region of interest" description="Disordered" evidence="1">
    <location>
        <begin position="71"/>
        <end position="91"/>
    </location>
</feature>
<sequence length="104" mass="11282">MLMHCTADLPQAHSRLLKIETPNFFQCGAWKCGRIKGGLTPKASRQDPLLLNCILAGHGSIYWHQEVQRSDSDHVGGNDLSPRSSCVDPPSAAENRAAITLCVA</sequence>
<dbReference type="EMBL" id="KN818284">
    <property type="protein sequence ID" value="KIL61487.1"/>
    <property type="molecule type" value="Genomic_DNA"/>
</dbReference>
<dbReference type="HOGENOM" id="CLU_2249425_0_0_1"/>
<evidence type="ECO:0000313" key="2">
    <source>
        <dbReference type="EMBL" id="KIL61487.1"/>
    </source>
</evidence>
<dbReference type="Proteomes" id="UP000054549">
    <property type="component" value="Unassembled WGS sequence"/>
</dbReference>
<dbReference type="InParanoid" id="A0A0C2WIY7"/>
<reference evidence="2 3" key="1">
    <citation type="submission" date="2014-04" db="EMBL/GenBank/DDBJ databases">
        <title>Evolutionary Origins and Diversification of the Mycorrhizal Mutualists.</title>
        <authorList>
            <consortium name="DOE Joint Genome Institute"/>
            <consortium name="Mycorrhizal Genomics Consortium"/>
            <person name="Kohler A."/>
            <person name="Kuo A."/>
            <person name="Nagy L.G."/>
            <person name="Floudas D."/>
            <person name="Copeland A."/>
            <person name="Barry K.W."/>
            <person name="Cichocki N."/>
            <person name="Veneault-Fourrey C."/>
            <person name="LaButti K."/>
            <person name="Lindquist E.A."/>
            <person name="Lipzen A."/>
            <person name="Lundell T."/>
            <person name="Morin E."/>
            <person name="Murat C."/>
            <person name="Riley R."/>
            <person name="Ohm R."/>
            <person name="Sun H."/>
            <person name="Tunlid A."/>
            <person name="Henrissat B."/>
            <person name="Grigoriev I.V."/>
            <person name="Hibbett D.S."/>
            <person name="Martin F."/>
        </authorList>
    </citation>
    <scope>NUCLEOTIDE SEQUENCE [LARGE SCALE GENOMIC DNA]</scope>
    <source>
        <strain evidence="2 3">Koide BX008</strain>
    </source>
</reference>
<proteinExistence type="predicted"/>
<accession>A0A0C2WIY7</accession>
<protein>
    <submittedName>
        <fullName evidence="2">Uncharacterized protein</fullName>
    </submittedName>
</protein>
<evidence type="ECO:0000256" key="1">
    <source>
        <dbReference type="SAM" id="MobiDB-lite"/>
    </source>
</evidence>